<sequence length="108" mass="12414">MSKDNFHNCDSSCSSSDSDESWYRKQIKRVHNIMIMISKIGAAVEQEEDTGLDRLVKERDSNSGDADDEASDADVAQKRPCRTRGVRTKAIRRRKKPMNRQKGRKEKK</sequence>
<name>A0AAV1JYN3_9NEOP</name>
<evidence type="ECO:0000313" key="2">
    <source>
        <dbReference type="EMBL" id="CAK1554650.1"/>
    </source>
</evidence>
<feature type="region of interest" description="Disordered" evidence="1">
    <location>
        <begin position="58"/>
        <end position="108"/>
    </location>
</feature>
<proteinExistence type="predicted"/>
<feature type="compositionally biased region" description="Basic residues" evidence="1">
    <location>
        <begin position="79"/>
        <end position="108"/>
    </location>
</feature>
<comment type="caution">
    <text evidence="2">The sequence shown here is derived from an EMBL/GenBank/DDBJ whole genome shotgun (WGS) entry which is preliminary data.</text>
</comment>
<evidence type="ECO:0000256" key="1">
    <source>
        <dbReference type="SAM" id="MobiDB-lite"/>
    </source>
</evidence>
<protein>
    <submittedName>
        <fullName evidence="2">Uncharacterized protein</fullName>
    </submittedName>
</protein>
<gene>
    <name evidence="2" type="ORF">LNINA_LOCUS13542</name>
</gene>
<dbReference type="EMBL" id="CAVLEF010000279">
    <property type="protein sequence ID" value="CAK1554650.1"/>
    <property type="molecule type" value="Genomic_DNA"/>
</dbReference>
<reference evidence="2 3" key="1">
    <citation type="submission" date="2023-11" db="EMBL/GenBank/DDBJ databases">
        <authorList>
            <person name="Okamura Y."/>
        </authorList>
    </citation>
    <scope>NUCLEOTIDE SEQUENCE [LARGE SCALE GENOMIC DNA]</scope>
</reference>
<accession>A0AAV1JYN3</accession>
<feature type="region of interest" description="Disordered" evidence="1">
    <location>
        <begin position="1"/>
        <end position="22"/>
    </location>
</feature>
<organism evidence="2 3">
    <name type="scientific">Leptosia nina</name>
    <dbReference type="NCBI Taxonomy" id="320188"/>
    <lineage>
        <taxon>Eukaryota</taxon>
        <taxon>Metazoa</taxon>
        <taxon>Ecdysozoa</taxon>
        <taxon>Arthropoda</taxon>
        <taxon>Hexapoda</taxon>
        <taxon>Insecta</taxon>
        <taxon>Pterygota</taxon>
        <taxon>Neoptera</taxon>
        <taxon>Endopterygota</taxon>
        <taxon>Lepidoptera</taxon>
        <taxon>Glossata</taxon>
        <taxon>Ditrysia</taxon>
        <taxon>Papilionoidea</taxon>
        <taxon>Pieridae</taxon>
        <taxon>Pierinae</taxon>
        <taxon>Leptosia</taxon>
    </lineage>
</organism>
<dbReference type="AlphaFoldDB" id="A0AAV1JYN3"/>
<dbReference type="Proteomes" id="UP001497472">
    <property type="component" value="Unassembled WGS sequence"/>
</dbReference>
<keyword evidence="3" id="KW-1185">Reference proteome</keyword>
<evidence type="ECO:0000313" key="3">
    <source>
        <dbReference type="Proteomes" id="UP001497472"/>
    </source>
</evidence>